<feature type="domain" description="Helicase-associated" evidence="2">
    <location>
        <begin position="249"/>
        <end position="302"/>
    </location>
</feature>
<proteinExistence type="predicted"/>
<feature type="compositionally biased region" description="Basic and acidic residues" evidence="1">
    <location>
        <begin position="367"/>
        <end position="376"/>
    </location>
</feature>
<feature type="compositionally biased region" description="Low complexity" evidence="1">
    <location>
        <begin position="389"/>
        <end position="399"/>
    </location>
</feature>
<dbReference type="PANTHER" id="PTHR33418:SF1">
    <property type="entry name" value="HELICASE-ASSOCIATED DOMAIN-CONTAINING PROTEIN"/>
    <property type="match status" value="1"/>
</dbReference>
<comment type="caution">
    <text evidence="3">The sequence shown here is derived from an EMBL/GenBank/DDBJ whole genome shotgun (WGS) entry which is preliminary data.</text>
</comment>
<protein>
    <recommendedName>
        <fullName evidence="2">Helicase-associated domain-containing protein</fullName>
    </recommendedName>
</protein>
<feature type="compositionally biased region" description="Basic and acidic residues" evidence="1">
    <location>
        <begin position="401"/>
        <end position="428"/>
    </location>
</feature>
<dbReference type="Pfam" id="PF03457">
    <property type="entry name" value="HA"/>
    <property type="match status" value="2"/>
</dbReference>
<dbReference type="InParanoid" id="A0A1Z5KDT4"/>
<dbReference type="Proteomes" id="UP000198406">
    <property type="component" value="Unassembled WGS sequence"/>
</dbReference>
<gene>
    <name evidence="3" type="ORF">FisN_2Hu041</name>
</gene>
<accession>A0A1Z5KDT4</accession>
<organism evidence="3 4">
    <name type="scientific">Fistulifera solaris</name>
    <name type="common">Oleaginous diatom</name>
    <dbReference type="NCBI Taxonomy" id="1519565"/>
    <lineage>
        <taxon>Eukaryota</taxon>
        <taxon>Sar</taxon>
        <taxon>Stramenopiles</taxon>
        <taxon>Ochrophyta</taxon>
        <taxon>Bacillariophyta</taxon>
        <taxon>Bacillariophyceae</taxon>
        <taxon>Bacillariophycidae</taxon>
        <taxon>Naviculales</taxon>
        <taxon>Naviculaceae</taxon>
        <taxon>Fistulifera</taxon>
    </lineage>
</organism>
<dbReference type="OrthoDB" id="45515at2759"/>
<feature type="compositionally biased region" description="Acidic residues" evidence="1">
    <location>
        <begin position="351"/>
        <end position="366"/>
    </location>
</feature>
<name>A0A1Z5KDT4_FISSO</name>
<feature type="region of interest" description="Disordered" evidence="1">
    <location>
        <begin position="324"/>
        <end position="431"/>
    </location>
</feature>
<dbReference type="AlphaFoldDB" id="A0A1Z5KDT4"/>
<sequence length="591" mass="69970">MTSKKASKKEMTDDTWDEWGRQDMEEWESMLRRLQDFKEKYGSFDSMQETDPELNAWVLHQQVETKQDWLHERCIRRLMQMGIPLPYEEESDESWDKNMALLVDFCEQHGHMRVPLDLEVLGEWTARQQRKGYFQNMKLRRYLRLTLCYLSSSCSDKRRTRMMNFFETPSDALSEWRRRDMEEWESMFWRLQDFKENYGSFDFMHKKDSELNAWVLHQQVKTEHDWLPIGCIDRLMQMGIPLPYEEESDESWDKNMALLVDFYEQHGHMDVPPHHEVLGEWTARQRRKGYFENMKLSRYLRLQAWRFEFTPDWTRMPPQIAVRSFQEASHSTESEPAQKKLRVDPDVNYDGNEDFDYFCPNDDEDDHRDHDHDNDIRNNTANSNDDGDSLNTENNSNDSDSNDKDNSDRSESGTKFGYPKDNKDKESSLDAENSDMFHPLTKAALNDESLRCFRILQTNDIEHLGVRCPVCLKELKLKCNLDFGRFFDINYFEELQDKTGKPASTVLKDVKRMIKNHVQEDHPNVPLWNIYSKQIDETKRQQKRDCVTAGMVQGGHGRAWLSGAFAKNLTNIPLLTSPIGSSWTILQGCKQ</sequence>
<feature type="domain" description="Helicase-associated" evidence="2">
    <location>
        <begin position="92"/>
        <end position="137"/>
    </location>
</feature>
<evidence type="ECO:0000313" key="3">
    <source>
        <dbReference type="EMBL" id="GAX24470.1"/>
    </source>
</evidence>
<feature type="compositionally biased region" description="Basic and acidic residues" evidence="1">
    <location>
        <begin position="330"/>
        <end position="345"/>
    </location>
</feature>
<dbReference type="EMBL" id="BDSP01000209">
    <property type="protein sequence ID" value="GAX24470.1"/>
    <property type="molecule type" value="Genomic_DNA"/>
</dbReference>
<evidence type="ECO:0000256" key="1">
    <source>
        <dbReference type="SAM" id="MobiDB-lite"/>
    </source>
</evidence>
<evidence type="ECO:0000259" key="2">
    <source>
        <dbReference type="Pfam" id="PF03457"/>
    </source>
</evidence>
<dbReference type="PANTHER" id="PTHR33418">
    <property type="entry name" value="HELICASE-ASSOCIATED"/>
    <property type="match status" value="1"/>
</dbReference>
<dbReference type="InterPro" id="IPR005114">
    <property type="entry name" value="Helicase_assoc"/>
</dbReference>
<dbReference type="Gene3D" id="6.10.140.530">
    <property type="match status" value="2"/>
</dbReference>
<keyword evidence="4" id="KW-1185">Reference proteome</keyword>
<reference evidence="3 4" key="1">
    <citation type="journal article" date="2015" name="Plant Cell">
        <title>Oil accumulation by the oleaginous diatom Fistulifera solaris as revealed by the genome and transcriptome.</title>
        <authorList>
            <person name="Tanaka T."/>
            <person name="Maeda Y."/>
            <person name="Veluchamy A."/>
            <person name="Tanaka M."/>
            <person name="Abida H."/>
            <person name="Marechal E."/>
            <person name="Bowler C."/>
            <person name="Muto M."/>
            <person name="Sunaga Y."/>
            <person name="Tanaka M."/>
            <person name="Yoshino T."/>
            <person name="Taniguchi T."/>
            <person name="Fukuda Y."/>
            <person name="Nemoto M."/>
            <person name="Matsumoto M."/>
            <person name="Wong P.S."/>
            <person name="Aburatani S."/>
            <person name="Fujibuchi W."/>
        </authorList>
    </citation>
    <scope>NUCLEOTIDE SEQUENCE [LARGE SCALE GENOMIC DNA]</scope>
    <source>
        <strain evidence="3 4">JPCC DA0580</strain>
    </source>
</reference>
<evidence type="ECO:0000313" key="4">
    <source>
        <dbReference type="Proteomes" id="UP000198406"/>
    </source>
</evidence>